<dbReference type="PANTHER" id="PTHR45772:SF4">
    <property type="entry name" value="ABC TRANSPORTER ATP-BINDING PROTEIN"/>
    <property type="match status" value="1"/>
</dbReference>
<dbReference type="EMBL" id="JNSK01000146">
    <property type="protein sequence ID" value="KGA13976.1"/>
    <property type="molecule type" value="Genomic_DNA"/>
</dbReference>
<dbReference type="InterPro" id="IPR032823">
    <property type="entry name" value="BCA_ABC_TP_C"/>
</dbReference>
<protein>
    <submittedName>
        <fullName evidence="5">Branched-chain amino acid ABC transporter ATPase</fullName>
    </submittedName>
</protein>
<evidence type="ECO:0000256" key="3">
    <source>
        <dbReference type="ARBA" id="ARBA00022840"/>
    </source>
</evidence>
<dbReference type="PANTHER" id="PTHR45772">
    <property type="entry name" value="CONSERVED COMPONENT OF ABC TRANSPORTER FOR NATURAL AMINO ACIDS-RELATED"/>
    <property type="match status" value="1"/>
</dbReference>
<dbReference type="SUPFAM" id="SSF52540">
    <property type="entry name" value="P-loop containing nucleoside triphosphate hydrolases"/>
    <property type="match status" value="1"/>
</dbReference>
<dbReference type="GO" id="GO:0005524">
    <property type="term" value="F:ATP binding"/>
    <property type="evidence" value="ECO:0007669"/>
    <property type="project" value="UniProtKB-KW"/>
</dbReference>
<name>A0A094QHZ5_9ZZZZ</name>
<evidence type="ECO:0000259" key="4">
    <source>
        <dbReference type="PROSITE" id="PS50893"/>
    </source>
</evidence>
<dbReference type="GO" id="GO:0016887">
    <property type="term" value="F:ATP hydrolysis activity"/>
    <property type="evidence" value="ECO:0007669"/>
    <property type="project" value="InterPro"/>
</dbReference>
<dbReference type="InterPro" id="IPR003439">
    <property type="entry name" value="ABC_transporter-like_ATP-bd"/>
</dbReference>
<dbReference type="CDD" id="cd03219">
    <property type="entry name" value="ABC_Mj1267_LivG_branched"/>
    <property type="match status" value="1"/>
</dbReference>
<dbReference type="Pfam" id="PF12399">
    <property type="entry name" value="BCA_ABC_TP_C"/>
    <property type="match status" value="1"/>
</dbReference>
<accession>A0A094QHZ5</accession>
<evidence type="ECO:0000256" key="2">
    <source>
        <dbReference type="ARBA" id="ARBA00022741"/>
    </source>
</evidence>
<dbReference type="InterPro" id="IPR003593">
    <property type="entry name" value="AAA+_ATPase"/>
</dbReference>
<organism evidence="5">
    <name type="scientific">freshwater metagenome</name>
    <dbReference type="NCBI Taxonomy" id="449393"/>
    <lineage>
        <taxon>unclassified sequences</taxon>
        <taxon>metagenomes</taxon>
        <taxon>ecological metagenomes</taxon>
    </lineage>
</organism>
<dbReference type="InterPro" id="IPR051120">
    <property type="entry name" value="ABC_AA/LPS_Transport"/>
</dbReference>
<keyword evidence="3" id="KW-0067">ATP-binding</keyword>
<dbReference type="SMART" id="SM00382">
    <property type="entry name" value="AAA"/>
    <property type="match status" value="1"/>
</dbReference>
<proteinExistence type="predicted"/>
<reference evidence="5" key="1">
    <citation type="submission" date="2014-05" db="EMBL/GenBank/DDBJ databases">
        <title>Key roles for freshwater Actinobacteria revealed by deep metagenomic sequencing.</title>
        <authorList>
            <person name="Ghai R."/>
            <person name="Mizuno C.M."/>
            <person name="Picazo A."/>
            <person name="Camacho A."/>
            <person name="Rodriguez-Valera F."/>
        </authorList>
    </citation>
    <scope>NUCLEOTIDE SEQUENCE</scope>
</reference>
<dbReference type="AlphaFoldDB" id="A0A094QHZ5"/>
<dbReference type="InterPro" id="IPR027417">
    <property type="entry name" value="P-loop_NTPase"/>
</dbReference>
<feature type="domain" description="ABC transporter" evidence="4">
    <location>
        <begin position="8"/>
        <end position="252"/>
    </location>
</feature>
<dbReference type="GO" id="GO:0005886">
    <property type="term" value="C:plasma membrane"/>
    <property type="evidence" value="ECO:0007669"/>
    <property type="project" value="TreeGrafter"/>
</dbReference>
<keyword evidence="1" id="KW-0813">Transport</keyword>
<dbReference type="Gene3D" id="3.40.50.300">
    <property type="entry name" value="P-loop containing nucleotide triphosphate hydrolases"/>
    <property type="match status" value="1"/>
</dbReference>
<dbReference type="PROSITE" id="PS50893">
    <property type="entry name" value="ABC_TRANSPORTER_2"/>
    <property type="match status" value="1"/>
</dbReference>
<comment type="caution">
    <text evidence="5">The sequence shown here is derived from an EMBL/GenBank/DDBJ whole genome shotgun (WGS) entry which is preliminary data.</text>
</comment>
<dbReference type="Pfam" id="PF00005">
    <property type="entry name" value="ABC_tran"/>
    <property type="match status" value="1"/>
</dbReference>
<keyword evidence="2" id="KW-0547">Nucleotide-binding</keyword>
<sequence>MSEPSNLLAISGLTVKFGGLTALEDVYLDVKPNSVVGLIGPNGAGKTTLFNSISGLVPPSAGEISYEDKKINWPKPNQLAELGIARTLQGVGLFSGLSVLENVMMGADTHNKSNFIRDILGFSPKFEKDLEERAHQALAWAGAAHTAFLEPTELTYPDSKRVAIARALVLNPKLLLLDEPAAGLGQDEIDQLAELIKQLKRRCAILIVEHHVDFVSDISDQVYVLNFGKVIASGDFNTVKRDPAVVAAYLGTTADGQEIGNRNA</sequence>
<evidence type="ECO:0000313" key="5">
    <source>
        <dbReference type="EMBL" id="KGA13976.1"/>
    </source>
</evidence>
<gene>
    <name evidence="5" type="ORF">GM50_20970</name>
</gene>
<evidence type="ECO:0000256" key="1">
    <source>
        <dbReference type="ARBA" id="ARBA00022448"/>
    </source>
</evidence>